<accession>A0ABQ3MN62</accession>
<comment type="caution">
    <text evidence="1">The sequence shown here is derived from an EMBL/GenBank/DDBJ whole genome shotgun (WGS) entry which is preliminary data.</text>
</comment>
<proteinExistence type="predicted"/>
<sequence>MEPSTAVAAATVPSPNTDLRFNVMRGIQTGGTDVSLTRVDIAMHPSVREFLRHRADRRH</sequence>
<keyword evidence="2" id="KW-1185">Reference proteome</keyword>
<name>A0ABQ3MN62_9PSEU</name>
<gene>
    <name evidence="1" type="ORF">GCM10017774_45130</name>
</gene>
<protein>
    <submittedName>
        <fullName evidence="1">Uncharacterized protein</fullName>
    </submittedName>
</protein>
<dbReference type="Proteomes" id="UP000605568">
    <property type="component" value="Unassembled WGS sequence"/>
</dbReference>
<organism evidence="1 2">
    <name type="scientific">Lentzea cavernae</name>
    <dbReference type="NCBI Taxonomy" id="2020703"/>
    <lineage>
        <taxon>Bacteria</taxon>
        <taxon>Bacillati</taxon>
        <taxon>Actinomycetota</taxon>
        <taxon>Actinomycetes</taxon>
        <taxon>Pseudonocardiales</taxon>
        <taxon>Pseudonocardiaceae</taxon>
        <taxon>Lentzea</taxon>
    </lineage>
</organism>
<evidence type="ECO:0000313" key="2">
    <source>
        <dbReference type="Proteomes" id="UP000605568"/>
    </source>
</evidence>
<evidence type="ECO:0000313" key="1">
    <source>
        <dbReference type="EMBL" id="GHH44860.1"/>
    </source>
</evidence>
<reference evidence="2" key="1">
    <citation type="journal article" date="2019" name="Int. J. Syst. Evol. Microbiol.">
        <title>The Global Catalogue of Microorganisms (GCM) 10K type strain sequencing project: providing services to taxonomists for standard genome sequencing and annotation.</title>
        <authorList>
            <consortium name="The Broad Institute Genomics Platform"/>
            <consortium name="The Broad Institute Genome Sequencing Center for Infectious Disease"/>
            <person name="Wu L."/>
            <person name="Ma J."/>
        </authorList>
    </citation>
    <scope>NUCLEOTIDE SEQUENCE [LARGE SCALE GENOMIC DNA]</scope>
    <source>
        <strain evidence="2">CGMCC 4.7367</strain>
    </source>
</reference>
<dbReference type="EMBL" id="BNAR01000006">
    <property type="protein sequence ID" value="GHH44860.1"/>
    <property type="molecule type" value="Genomic_DNA"/>
</dbReference>